<dbReference type="FunFam" id="3.20.20.70:FF:000024">
    <property type="entry name" value="Indole-3-glycerol phosphate synthase"/>
    <property type="match status" value="1"/>
</dbReference>
<dbReference type="Proteomes" id="UP000215043">
    <property type="component" value="Chromosome"/>
</dbReference>
<dbReference type="AlphaFoldDB" id="A0A099D917"/>
<dbReference type="CDD" id="cd00331">
    <property type="entry name" value="IGPS"/>
    <property type="match status" value="1"/>
</dbReference>
<protein>
    <recommendedName>
        <fullName evidence="9">Indole-3-glycerol phosphate synthase</fullName>
        <shortName evidence="9">IGPS</shortName>
        <ecNumber evidence="9">4.1.1.48</ecNumber>
    </recommendedName>
</protein>
<evidence type="ECO:0000256" key="8">
    <source>
        <dbReference type="ARBA" id="ARBA00023239"/>
    </source>
</evidence>
<dbReference type="UniPathway" id="UPA00035">
    <property type="reaction ID" value="UER00043"/>
</dbReference>
<dbReference type="EMBL" id="JPMV01000010">
    <property type="protein sequence ID" value="KGI82638.1"/>
    <property type="molecule type" value="Genomic_DNA"/>
</dbReference>
<accession>A0A099D917</accession>
<keyword evidence="6 9" id="KW-0822">Tryptophan biosynthesis</keyword>
<dbReference type="InterPro" id="IPR013798">
    <property type="entry name" value="Indole-3-glycerol_P_synth_dom"/>
</dbReference>
<dbReference type="HAMAP" id="MF_00134_A">
    <property type="entry name" value="IGPS_A"/>
    <property type="match status" value="1"/>
</dbReference>
<keyword evidence="4 9" id="KW-0028">Amino-acid biosynthesis</keyword>
<evidence type="ECO:0000313" key="12">
    <source>
        <dbReference type="EMBL" id="KGI82638.1"/>
    </source>
</evidence>
<dbReference type="HAMAP" id="MF_00134_B">
    <property type="entry name" value="IGPS_B"/>
    <property type="match status" value="1"/>
</dbReference>
<keyword evidence="13" id="KW-1185">Reference proteome</keyword>
<dbReference type="GO" id="GO:0000162">
    <property type="term" value="P:L-tryptophan biosynthetic process"/>
    <property type="evidence" value="ECO:0007669"/>
    <property type="project" value="UniProtKB-UniRule"/>
</dbReference>
<dbReference type="PROSITE" id="PS00614">
    <property type="entry name" value="IGPS"/>
    <property type="match status" value="1"/>
</dbReference>
<keyword evidence="8 9" id="KW-0456">Lyase</keyword>
<dbReference type="InterPro" id="IPR011060">
    <property type="entry name" value="RibuloseP-bd_barrel"/>
</dbReference>
<dbReference type="EC" id="4.1.1.48" evidence="9"/>
<dbReference type="Pfam" id="PF00218">
    <property type="entry name" value="IGPS"/>
    <property type="match status" value="1"/>
</dbReference>
<keyword evidence="7 9" id="KW-0057">Aromatic amino acid biosynthesis</keyword>
<evidence type="ECO:0000256" key="2">
    <source>
        <dbReference type="ARBA" id="ARBA00004696"/>
    </source>
</evidence>
<comment type="pathway">
    <text evidence="2 9">Amino-acid biosynthesis; L-tryptophan biosynthesis; L-tryptophan from chorismate: step 4/5.</text>
</comment>
<dbReference type="eggNOG" id="COG0134">
    <property type="taxonomic scope" value="Bacteria"/>
</dbReference>
<dbReference type="SUPFAM" id="SSF51366">
    <property type="entry name" value="Ribulose-phoshate binding barrel"/>
    <property type="match status" value="1"/>
</dbReference>
<dbReference type="HOGENOM" id="CLU_034247_2_0_11"/>
<dbReference type="PANTHER" id="PTHR22854:SF2">
    <property type="entry name" value="INDOLE-3-GLYCEROL-PHOSPHATE SYNTHASE"/>
    <property type="match status" value="1"/>
</dbReference>
<sequence length="256" mass="28147">MLTALVAASQRQTDRRRTVRPLADVARGADRAEPARDLLAALSRPGLSVIAEMKRRSPSKGSLTAGYRPEELARVYDRSRASAISVLTHEEGFGGSPEHLRVIRPETSLPLLRKDFVTDEYQVVEARALGADAVLLIASVLSTERMAALLKCARELGMEALVEVHDEDEVDTALEVDARVIGVNHRDLHTFGIDMTRTERLRARIGHDRVLVGESGLRSVTDARRLRRTGADAALVGESLMRSSRPEAKIEELSQV</sequence>
<evidence type="ECO:0000313" key="14">
    <source>
        <dbReference type="Proteomes" id="UP000215043"/>
    </source>
</evidence>
<dbReference type="InterPro" id="IPR045186">
    <property type="entry name" value="Indole-3-glycerol_P_synth"/>
</dbReference>
<name>A0A099D917_9ACTN</name>
<evidence type="ECO:0000256" key="3">
    <source>
        <dbReference type="ARBA" id="ARBA00008737"/>
    </source>
</evidence>
<evidence type="ECO:0000256" key="1">
    <source>
        <dbReference type="ARBA" id="ARBA00001633"/>
    </source>
</evidence>
<proteinExistence type="inferred from homology"/>
<evidence type="ECO:0000256" key="4">
    <source>
        <dbReference type="ARBA" id="ARBA00022605"/>
    </source>
</evidence>
<dbReference type="PANTHER" id="PTHR22854">
    <property type="entry name" value="TRYPTOPHAN BIOSYNTHESIS PROTEIN"/>
    <property type="match status" value="1"/>
</dbReference>
<comment type="catalytic activity">
    <reaction evidence="1 9">
        <text>1-(2-carboxyphenylamino)-1-deoxy-D-ribulose 5-phosphate + H(+) = (1S,2R)-1-C-(indol-3-yl)glycerol 3-phosphate + CO2 + H2O</text>
        <dbReference type="Rhea" id="RHEA:23476"/>
        <dbReference type="ChEBI" id="CHEBI:15377"/>
        <dbReference type="ChEBI" id="CHEBI:15378"/>
        <dbReference type="ChEBI" id="CHEBI:16526"/>
        <dbReference type="ChEBI" id="CHEBI:58613"/>
        <dbReference type="ChEBI" id="CHEBI:58866"/>
        <dbReference type="EC" id="4.1.1.48"/>
    </reaction>
</comment>
<evidence type="ECO:0000256" key="7">
    <source>
        <dbReference type="ARBA" id="ARBA00023141"/>
    </source>
</evidence>
<dbReference type="GO" id="GO:0004425">
    <property type="term" value="F:indole-3-glycerol-phosphate synthase activity"/>
    <property type="evidence" value="ECO:0007669"/>
    <property type="project" value="UniProtKB-UniRule"/>
</dbReference>
<keyword evidence="5 9" id="KW-0210">Decarboxylase</keyword>
<reference evidence="11 14" key="2">
    <citation type="submission" date="2017-08" db="EMBL/GenBank/DDBJ databases">
        <title>The complete genome sequence of moderately halophilic actinomycete Actinopolyspora erythraea YIM 90600, the producer of novel erythromycin, novel actinopolysporins A-C and tubercidin.</title>
        <authorList>
            <person name="Yin M."/>
            <person name="Tang S."/>
        </authorList>
    </citation>
    <scope>NUCLEOTIDE SEQUENCE [LARGE SCALE GENOMIC DNA]</scope>
    <source>
        <strain evidence="11 14">YIM 90600</strain>
    </source>
</reference>
<dbReference type="Gene3D" id="3.20.20.70">
    <property type="entry name" value="Aldolase class I"/>
    <property type="match status" value="1"/>
</dbReference>
<dbReference type="OrthoDB" id="9804217at2"/>
<dbReference type="InterPro" id="IPR013785">
    <property type="entry name" value="Aldolase_TIM"/>
</dbReference>
<comment type="similarity">
    <text evidence="3 9">Belongs to the TrpC family.</text>
</comment>
<dbReference type="KEGG" id="aey:CDG81_20645"/>
<evidence type="ECO:0000256" key="6">
    <source>
        <dbReference type="ARBA" id="ARBA00022822"/>
    </source>
</evidence>
<evidence type="ECO:0000259" key="10">
    <source>
        <dbReference type="Pfam" id="PF00218"/>
    </source>
</evidence>
<reference evidence="12 13" key="1">
    <citation type="journal article" date="2014" name="PLoS ONE">
        <title>Identification and Characterization of a New Erythromycin Biosynthetic Gene Cluster in Actinopolyspora erythraea YIM90600, a Novel Erythronolide-Producing Halophilic Actinomycete Isolated from Salt Field.</title>
        <authorList>
            <person name="Chen D."/>
            <person name="Feng J."/>
            <person name="Huang L."/>
            <person name="Zhang Q."/>
            <person name="Wu J."/>
            <person name="Zhu X."/>
            <person name="Duan Y."/>
            <person name="Xu Z."/>
        </authorList>
    </citation>
    <scope>NUCLEOTIDE SEQUENCE [LARGE SCALE GENOMIC DNA]</scope>
    <source>
        <strain evidence="12 13">YIM90600</strain>
    </source>
</reference>
<dbReference type="EMBL" id="CP022752">
    <property type="protein sequence ID" value="ASU80280.1"/>
    <property type="molecule type" value="Genomic_DNA"/>
</dbReference>
<feature type="domain" description="Indole-3-glycerol phosphate synthase" evidence="10">
    <location>
        <begin position="5"/>
        <end position="253"/>
    </location>
</feature>
<organism evidence="11 14">
    <name type="scientific">Actinopolyspora erythraea</name>
    <dbReference type="NCBI Taxonomy" id="414996"/>
    <lineage>
        <taxon>Bacteria</taxon>
        <taxon>Bacillati</taxon>
        <taxon>Actinomycetota</taxon>
        <taxon>Actinomycetes</taxon>
        <taxon>Actinopolysporales</taxon>
        <taxon>Actinopolysporaceae</taxon>
        <taxon>Actinopolyspora</taxon>
    </lineage>
</organism>
<evidence type="ECO:0000313" key="13">
    <source>
        <dbReference type="Proteomes" id="UP000029737"/>
    </source>
</evidence>
<dbReference type="Proteomes" id="UP000029737">
    <property type="component" value="Unassembled WGS sequence"/>
</dbReference>
<evidence type="ECO:0000256" key="9">
    <source>
        <dbReference type="HAMAP-Rule" id="MF_00134"/>
    </source>
</evidence>
<gene>
    <name evidence="9" type="primary">trpC</name>
    <name evidence="11" type="ORF">CDG81_20645</name>
    <name evidence="12" type="ORF">IL38_04235</name>
</gene>
<dbReference type="NCBIfam" id="NF001377">
    <property type="entry name" value="PRK00278.2-4"/>
    <property type="match status" value="1"/>
</dbReference>
<dbReference type="InterPro" id="IPR001468">
    <property type="entry name" value="Indole-3-GlycerolPSynthase_CS"/>
</dbReference>
<dbReference type="GO" id="GO:0004640">
    <property type="term" value="F:phosphoribosylanthranilate isomerase activity"/>
    <property type="evidence" value="ECO:0007669"/>
    <property type="project" value="TreeGrafter"/>
</dbReference>
<evidence type="ECO:0000256" key="5">
    <source>
        <dbReference type="ARBA" id="ARBA00022793"/>
    </source>
</evidence>
<evidence type="ECO:0000313" key="11">
    <source>
        <dbReference type="EMBL" id="ASU80280.1"/>
    </source>
</evidence>